<dbReference type="Proteomes" id="UP000265520">
    <property type="component" value="Unassembled WGS sequence"/>
</dbReference>
<organism evidence="1 2">
    <name type="scientific">Trifolium medium</name>
    <dbReference type="NCBI Taxonomy" id="97028"/>
    <lineage>
        <taxon>Eukaryota</taxon>
        <taxon>Viridiplantae</taxon>
        <taxon>Streptophyta</taxon>
        <taxon>Embryophyta</taxon>
        <taxon>Tracheophyta</taxon>
        <taxon>Spermatophyta</taxon>
        <taxon>Magnoliopsida</taxon>
        <taxon>eudicotyledons</taxon>
        <taxon>Gunneridae</taxon>
        <taxon>Pentapetalae</taxon>
        <taxon>rosids</taxon>
        <taxon>fabids</taxon>
        <taxon>Fabales</taxon>
        <taxon>Fabaceae</taxon>
        <taxon>Papilionoideae</taxon>
        <taxon>50 kb inversion clade</taxon>
        <taxon>NPAAA clade</taxon>
        <taxon>Hologalegina</taxon>
        <taxon>IRL clade</taxon>
        <taxon>Trifolieae</taxon>
        <taxon>Trifolium</taxon>
    </lineage>
</organism>
<protein>
    <submittedName>
        <fullName evidence="1">Protein STRUBBELIG-RECEPTOR FAMILY 3-like</fullName>
    </submittedName>
</protein>
<accession>A0A392RAA7</accession>
<keyword evidence="2" id="KW-1185">Reference proteome</keyword>
<keyword evidence="1" id="KW-0675">Receptor</keyword>
<reference evidence="1 2" key="1">
    <citation type="journal article" date="2018" name="Front. Plant Sci.">
        <title>Red Clover (Trifolium pratense) and Zigzag Clover (T. medium) - A Picture of Genomic Similarities and Differences.</title>
        <authorList>
            <person name="Dluhosova J."/>
            <person name="Istvanek J."/>
            <person name="Nedelnik J."/>
            <person name="Repkova J."/>
        </authorList>
    </citation>
    <scope>NUCLEOTIDE SEQUENCE [LARGE SCALE GENOMIC DNA]</scope>
    <source>
        <strain evidence="2">cv. 10/8</strain>
        <tissue evidence="1">Leaf</tissue>
    </source>
</reference>
<evidence type="ECO:0000313" key="1">
    <source>
        <dbReference type="EMBL" id="MCI33062.1"/>
    </source>
</evidence>
<sequence>GGMLGTVYRAELPGGKLLAVKKLDRRASVHQKDDEFLEL</sequence>
<proteinExistence type="predicted"/>
<comment type="caution">
    <text evidence="1">The sequence shown here is derived from an EMBL/GenBank/DDBJ whole genome shotgun (WGS) entry which is preliminary data.</text>
</comment>
<dbReference type="Gene3D" id="3.30.200.20">
    <property type="entry name" value="Phosphorylase Kinase, domain 1"/>
    <property type="match status" value="1"/>
</dbReference>
<feature type="non-terminal residue" evidence="1">
    <location>
        <position position="39"/>
    </location>
</feature>
<dbReference type="EMBL" id="LXQA010201212">
    <property type="protein sequence ID" value="MCI33062.1"/>
    <property type="molecule type" value="Genomic_DNA"/>
</dbReference>
<feature type="non-terminal residue" evidence="1">
    <location>
        <position position="1"/>
    </location>
</feature>
<dbReference type="AlphaFoldDB" id="A0A392RAA7"/>
<name>A0A392RAA7_9FABA</name>
<evidence type="ECO:0000313" key="2">
    <source>
        <dbReference type="Proteomes" id="UP000265520"/>
    </source>
</evidence>